<evidence type="ECO:0000313" key="2">
    <source>
        <dbReference type="EMBL" id="AEB09866.1"/>
    </source>
</evidence>
<protein>
    <submittedName>
        <fullName evidence="2">Uncharacterized protein</fullName>
    </submittedName>
</protein>
<keyword evidence="3" id="KW-1185">Reference proteome</keyword>
<reference evidence="3" key="2">
    <citation type="submission" date="2011-03" db="EMBL/GenBank/DDBJ databases">
        <title>The complete genome of Desulfobacca acetoxidans DSM 11109.</title>
        <authorList>
            <consortium name="US DOE Joint Genome Institute (JGI-PGF)"/>
            <person name="Lucas S."/>
            <person name="Copeland A."/>
            <person name="Lapidus A."/>
            <person name="Bruce D."/>
            <person name="Goodwin L."/>
            <person name="Pitluck S."/>
            <person name="Peters L."/>
            <person name="Kyrpides N."/>
            <person name="Mavromatis K."/>
            <person name="Ivanova N."/>
            <person name="Ovchinnikova G."/>
            <person name="Teshima H."/>
            <person name="Detter J.C."/>
            <person name="Han C."/>
            <person name="Land M."/>
            <person name="Hauser L."/>
            <person name="Markowitz V."/>
            <person name="Cheng J.-F."/>
            <person name="Hugenholtz P."/>
            <person name="Woyke T."/>
            <person name="Wu D."/>
            <person name="Spring S."/>
            <person name="Schueler E."/>
            <person name="Brambilla E."/>
            <person name="Klenk H.-P."/>
            <person name="Eisen J.A."/>
        </authorList>
    </citation>
    <scope>NUCLEOTIDE SEQUENCE [LARGE SCALE GENOMIC DNA]</scope>
    <source>
        <strain evidence="3">ATCC 700848 / DSM 11109 / ASRB2</strain>
    </source>
</reference>
<organism evidence="2 3">
    <name type="scientific">Desulfobacca acetoxidans (strain ATCC 700848 / DSM 11109 / ASRB2)</name>
    <dbReference type="NCBI Taxonomy" id="880072"/>
    <lineage>
        <taxon>Bacteria</taxon>
        <taxon>Pseudomonadati</taxon>
        <taxon>Thermodesulfobacteriota</taxon>
        <taxon>Desulfobaccia</taxon>
        <taxon>Desulfobaccales</taxon>
        <taxon>Desulfobaccaceae</taxon>
        <taxon>Desulfobacca</taxon>
    </lineage>
</organism>
<dbReference type="KEGG" id="dao:Desac_2037"/>
<feature type="transmembrane region" description="Helical" evidence="1">
    <location>
        <begin position="12"/>
        <end position="31"/>
    </location>
</feature>
<keyword evidence="1" id="KW-1133">Transmembrane helix</keyword>
<dbReference type="HOGENOM" id="CLU_2492726_0_0_7"/>
<dbReference type="STRING" id="880072.Desac_2037"/>
<dbReference type="AlphaFoldDB" id="F2NI97"/>
<keyword evidence="1" id="KW-0472">Membrane</keyword>
<gene>
    <name evidence="2" type="ordered locus">Desac_2037</name>
</gene>
<dbReference type="Proteomes" id="UP000000483">
    <property type="component" value="Chromosome"/>
</dbReference>
<proteinExistence type="predicted"/>
<evidence type="ECO:0000256" key="1">
    <source>
        <dbReference type="SAM" id="Phobius"/>
    </source>
</evidence>
<evidence type="ECO:0000313" key="3">
    <source>
        <dbReference type="Proteomes" id="UP000000483"/>
    </source>
</evidence>
<reference evidence="2 3" key="1">
    <citation type="journal article" date="2011" name="Stand. Genomic Sci.">
        <title>Complete genome sequence of the acetate-degrading sulfate reducer Desulfobacca acetoxidans type strain (ASRB2).</title>
        <authorList>
            <person name="Goker M."/>
            <person name="Teshima H."/>
            <person name="Lapidus A."/>
            <person name="Nolan M."/>
            <person name="Lucas S."/>
            <person name="Hammon N."/>
            <person name="Deshpande S."/>
            <person name="Cheng J.F."/>
            <person name="Tapia R."/>
            <person name="Han C."/>
            <person name="Goodwin L."/>
            <person name="Pitluck S."/>
            <person name="Huntemann M."/>
            <person name="Liolios K."/>
            <person name="Ivanova N."/>
            <person name="Pagani I."/>
            <person name="Mavromatis K."/>
            <person name="Ovchinikova G."/>
            <person name="Pati A."/>
            <person name="Chen A."/>
            <person name="Palaniappan K."/>
            <person name="Land M."/>
            <person name="Hauser L."/>
            <person name="Brambilla E.M."/>
            <person name="Rohde M."/>
            <person name="Spring S."/>
            <person name="Detter J.C."/>
            <person name="Woyke T."/>
            <person name="Bristow J."/>
            <person name="Eisen J.A."/>
            <person name="Markowitz V."/>
            <person name="Hugenholtz P."/>
            <person name="Kyrpides N.C."/>
            <person name="Klenk H.P."/>
        </authorList>
    </citation>
    <scope>NUCLEOTIDE SEQUENCE [LARGE SCALE GENOMIC DNA]</scope>
    <source>
        <strain evidence="3">ATCC 700848 / DSM 11109 / ASRB2</strain>
    </source>
</reference>
<name>F2NI97_DESAR</name>
<sequence length="86" mass="9772">MCRKLLAGCCNLHLWAIAPGIVNLLRIWYIMTTRCALLKKRNLKTRIKNQFPVKSGLLLKVRISYSPAKMPIVGAKLVFAHLDLIL</sequence>
<accession>F2NI97</accession>
<keyword evidence="1" id="KW-0812">Transmembrane</keyword>
<dbReference type="EMBL" id="CP002629">
    <property type="protein sequence ID" value="AEB09866.1"/>
    <property type="molecule type" value="Genomic_DNA"/>
</dbReference>